<sequence>MTDPEPASRTPPAPAEPPAPPDATAAGAELARRFADRTAAVAVVGLGYVGLPLCRAMLDAGFRVLGFDADPAKVAAASARPARDWVPHLGEGFVERLVGSGRFEATGDAARLADADAVLLCVPTPLKPDLSPDLSFVRDTAAAVAAAARPGQLVVLESTTYPGTTREVVLPPLEAAGLVLGRSVFVAYAPEREDPGRRDHTTATIPRLVGGLDAASGRLAATLYRAAISRVVEVSSAEVAEAAKLHENVFRAVNIGLVNEQKELWLELGIDPFEVLDAAATKPFGFMRFDPGPGIGGHCIPIDPHYLAWRAREAGLDPRFIELAGEVNRRTPARVAERTAAALAGGGRPVRGARVLVLGLAYKADVADTRESPALDLIDRLQEAGAAVSCHDPHVPRSPRHAGLASVPLTAATLAAADAVVVATDHAALDLALVGEHASLVVDTRNAMAAVRPCRARVVLA</sequence>
<dbReference type="AlphaFoldDB" id="I0IAB6"/>
<name>I0IAB6_PHYMF</name>
<dbReference type="Proteomes" id="UP000007881">
    <property type="component" value="Chromosome"/>
</dbReference>
<keyword evidence="7" id="KW-1185">Reference proteome</keyword>
<dbReference type="KEGG" id="phm:PSMK_00450"/>
<dbReference type="Gene3D" id="3.40.50.720">
    <property type="entry name" value="NAD(P)-binding Rossmann-like Domain"/>
    <property type="match status" value="2"/>
</dbReference>
<evidence type="ECO:0000313" key="6">
    <source>
        <dbReference type="EMBL" id="BAM02204.1"/>
    </source>
</evidence>
<protein>
    <submittedName>
        <fullName evidence="6">Putative nucleotide sugar dehydrogenase</fullName>
        <ecNumber evidence="6">1.1.1.-</ecNumber>
    </submittedName>
</protein>
<dbReference type="PIRSF" id="PIRSF000124">
    <property type="entry name" value="UDPglc_GDPman_dh"/>
    <property type="match status" value="1"/>
</dbReference>
<evidence type="ECO:0000256" key="4">
    <source>
        <dbReference type="SAM" id="MobiDB-lite"/>
    </source>
</evidence>
<dbReference type="SUPFAM" id="SSF48179">
    <property type="entry name" value="6-phosphogluconate dehydrogenase C-terminal domain-like"/>
    <property type="match status" value="1"/>
</dbReference>
<dbReference type="InterPro" id="IPR001732">
    <property type="entry name" value="UDP-Glc/GDP-Man_DH_N"/>
</dbReference>
<dbReference type="GO" id="GO:0016616">
    <property type="term" value="F:oxidoreductase activity, acting on the CH-OH group of donors, NAD or NADP as acceptor"/>
    <property type="evidence" value="ECO:0007669"/>
    <property type="project" value="InterPro"/>
</dbReference>
<dbReference type="PIRSF" id="PIRSF500136">
    <property type="entry name" value="UDP_ManNAc_DH"/>
    <property type="match status" value="1"/>
</dbReference>
<dbReference type="HOGENOM" id="CLU_023810_3_2_0"/>
<dbReference type="InterPro" id="IPR036220">
    <property type="entry name" value="UDP-Glc/GDP-Man_DH_C_sf"/>
</dbReference>
<dbReference type="InterPro" id="IPR014026">
    <property type="entry name" value="UDP-Glc/GDP-Man_DH_dimer"/>
</dbReference>
<dbReference type="Pfam" id="PF03721">
    <property type="entry name" value="UDPG_MGDP_dh_N"/>
    <property type="match status" value="1"/>
</dbReference>
<dbReference type="InterPro" id="IPR008927">
    <property type="entry name" value="6-PGluconate_DH-like_C_sf"/>
</dbReference>
<proteinExistence type="inferred from homology"/>
<comment type="similarity">
    <text evidence="3">Belongs to the UDP-glucose/GDP-mannose dehydrogenase family.</text>
</comment>
<dbReference type="eggNOG" id="COG0677">
    <property type="taxonomic scope" value="Bacteria"/>
</dbReference>
<dbReference type="InterPro" id="IPR014027">
    <property type="entry name" value="UDP-Glc/GDP-Man_DH_C"/>
</dbReference>
<dbReference type="GO" id="GO:0016628">
    <property type="term" value="F:oxidoreductase activity, acting on the CH-CH group of donors, NAD or NADP as acceptor"/>
    <property type="evidence" value="ECO:0007669"/>
    <property type="project" value="InterPro"/>
</dbReference>
<dbReference type="Pfam" id="PF00984">
    <property type="entry name" value="UDPG_MGDP_dh"/>
    <property type="match status" value="1"/>
</dbReference>
<dbReference type="SUPFAM" id="SSF51735">
    <property type="entry name" value="NAD(P)-binding Rossmann-fold domains"/>
    <property type="match status" value="1"/>
</dbReference>
<feature type="compositionally biased region" description="Pro residues" evidence="4">
    <location>
        <begin position="9"/>
        <end position="21"/>
    </location>
</feature>
<dbReference type="Pfam" id="PF03720">
    <property type="entry name" value="UDPG_MGDP_dh_C"/>
    <property type="match status" value="1"/>
</dbReference>
<gene>
    <name evidence="6" type="ordered locus">PSMK_00450</name>
</gene>
<feature type="region of interest" description="Disordered" evidence="4">
    <location>
        <begin position="1"/>
        <end position="24"/>
    </location>
</feature>
<dbReference type="OrthoDB" id="9803238at2"/>
<dbReference type="InterPro" id="IPR028359">
    <property type="entry name" value="UDP_ManNAc/GlcNAc_DH"/>
</dbReference>
<organism evidence="6 7">
    <name type="scientific">Phycisphaera mikurensis (strain NBRC 102666 / KCTC 22515 / FYK2301M01)</name>
    <dbReference type="NCBI Taxonomy" id="1142394"/>
    <lineage>
        <taxon>Bacteria</taxon>
        <taxon>Pseudomonadati</taxon>
        <taxon>Planctomycetota</taxon>
        <taxon>Phycisphaerae</taxon>
        <taxon>Phycisphaerales</taxon>
        <taxon>Phycisphaeraceae</taxon>
        <taxon>Phycisphaera</taxon>
    </lineage>
</organism>
<dbReference type="PATRIC" id="fig|1142394.8.peg.44"/>
<dbReference type="InterPro" id="IPR036291">
    <property type="entry name" value="NAD(P)-bd_dom_sf"/>
</dbReference>
<keyword evidence="2" id="KW-0520">NAD</keyword>
<dbReference type="PANTHER" id="PTHR43491:SF1">
    <property type="entry name" value="UDP-N-ACETYL-D-MANNOSAMINE DEHYDROGENASE"/>
    <property type="match status" value="1"/>
</dbReference>
<dbReference type="NCBIfam" id="TIGR03026">
    <property type="entry name" value="NDP-sugDHase"/>
    <property type="match status" value="1"/>
</dbReference>
<dbReference type="EC" id="1.1.1.-" evidence="6"/>
<dbReference type="EMBL" id="AP012338">
    <property type="protein sequence ID" value="BAM02204.1"/>
    <property type="molecule type" value="Genomic_DNA"/>
</dbReference>
<dbReference type="SUPFAM" id="SSF52413">
    <property type="entry name" value="UDP-glucose/GDP-mannose dehydrogenase C-terminal domain"/>
    <property type="match status" value="1"/>
</dbReference>
<reference evidence="6 7" key="1">
    <citation type="submission" date="2012-02" db="EMBL/GenBank/DDBJ databases">
        <title>Complete genome sequence of Phycisphaera mikurensis NBRC 102666.</title>
        <authorList>
            <person name="Ankai A."/>
            <person name="Hosoyama A."/>
            <person name="Terui Y."/>
            <person name="Sekine M."/>
            <person name="Fukai R."/>
            <person name="Kato Y."/>
            <person name="Nakamura S."/>
            <person name="Yamada-Narita S."/>
            <person name="Kawakoshi A."/>
            <person name="Fukunaga Y."/>
            <person name="Yamazaki S."/>
            <person name="Fujita N."/>
        </authorList>
    </citation>
    <scope>NUCLEOTIDE SEQUENCE [LARGE SCALE GENOMIC DNA]</scope>
    <source>
        <strain evidence="7">NBRC 102666 / KCTC 22515 / FYK2301M01</strain>
    </source>
</reference>
<evidence type="ECO:0000313" key="7">
    <source>
        <dbReference type="Proteomes" id="UP000007881"/>
    </source>
</evidence>
<evidence type="ECO:0000256" key="3">
    <source>
        <dbReference type="PIRNR" id="PIRNR000124"/>
    </source>
</evidence>
<keyword evidence="1 6" id="KW-0560">Oxidoreductase</keyword>
<dbReference type="SMART" id="SM00984">
    <property type="entry name" value="UDPG_MGDP_dh_C"/>
    <property type="match status" value="1"/>
</dbReference>
<accession>I0IAB6</accession>
<feature type="domain" description="UDP-glucose/GDP-mannose dehydrogenase C-terminal" evidence="5">
    <location>
        <begin position="356"/>
        <end position="450"/>
    </location>
</feature>
<dbReference type="PANTHER" id="PTHR43491">
    <property type="entry name" value="UDP-N-ACETYL-D-MANNOSAMINE DEHYDROGENASE"/>
    <property type="match status" value="1"/>
</dbReference>
<evidence type="ECO:0000256" key="2">
    <source>
        <dbReference type="ARBA" id="ARBA00023027"/>
    </source>
</evidence>
<dbReference type="RefSeq" id="WP_014435424.1">
    <property type="nucleotide sequence ID" value="NC_017080.1"/>
</dbReference>
<dbReference type="GO" id="GO:0000271">
    <property type="term" value="P:polysaccharide biosynthetic process"/>
    <property type="evidence" value="ECO:0007669"/>
    <property type="project" value="InterPro"/>
</dbReference>
<dbReference type="STRING" id="1142394.PSMK_00450"/>
<evidence type="ECO:0000256" key="1">
    <source>
        <dbReference type="ARBA" id="ARBA00023002"/>
    </source>
</evidence>
<dbReference type="InterPro" id="IPR017476">
    <property type="entry name" value="UDP-Glc/GDP-Man"/>
</dbReference>
<dbReference type="GO" id="GO:0051287">
    <property type="term" value="F:NAD binding"/>
    <property type="evidence" value="ECO:0007669"/>
    <property type="project" value="InterPro"/>
</dbReference>
<evidence type="ECO:0000259" key="5">
    <source>
        <dbReference type="SMART" id="SM00984"/>
    </source>
</evidence>